<comment type="similarity">
    <text evidence="1">Belongs to the VPS8 family.</text>
</comment>
<feature type="domain" description="Vacuolar protein sorting-associated protein 8 central" evidence="2">
    <location>
        <begin position="578"/>
        <end position="722"/>
    </location>
</feature>
<comment type="caution">
    <text evidence="3">The sequence shown here is derived from an EMBL/GenBank/DDBJ whole genome shotgun (WGS) entry which is preliminary data.</text>
</comment>
<dbReference type="GO" id="GO:0034058">
    <property type="term" value="P:endosomal vesicle fusion"/>
    <property type="evidence" value="ECO:0007669"/>
    <property type="project" value="TreeGrafter"/>
</dbReference>
<accession>A0AAU9K265</accession>
<dbReference type="GO" id="GO:0006623">
    <property type="term" value="P:protein targeting to vacuole"/>
    <property type="evidence" value="ECO:0007669"/>
    <property type="project" value="InterPro"/>
</dbReference>
<dbReference type="InterPro" id="IPR036322">
    <property type="entry name" value="WD40_repeat_dom_sf"/>
</dbReference>
<dbReference type="GO" id="GO:0030897">
    <property type="term" value="C:HOPS complex"/>
    <property type="evidence" value="ECO:0007669"/>
    <property type="project" value="TreeGrafter"/>
</dbReference>
<name>A0AAU9K265_9CILI</name>
<dbReference type="SUPFAM" id="SSF50978">
    <property type="entry name" value="WD40 repeat-like"/>
    <property type="match status" value="1"/>
</dbReference>
<evidence type="ECO:0000256" key="1">
    <source>
        <dbReference type="ARBA" id="ARBA00009422"/>
    </source>
</evidence>
<dbReference type="Gene3D" id="2.130.10.10">
    <property type="entry name" value="YVTN repeat-like/Quinoprotein amine dehydrogenase"/>
    <property type="match status" value="1"/>
</dbReference>
<sequence>MDSFDAQDELDLKEWKSFINDPDYIDSIVYEEDIEIEYNKFRGFKLTDYCMNKYSYNFTNDPIEDPQIDKDYINSLLQTEADLENSEKKKLILDQIEENFLQRFSKSDVKVTRFLSLKSQASESQQPILKLEELSQISSKIYTPVQNYYNSPTAISISKQYIIIGNAQGLLKVFNHEGKDIKQLVPDEQTSAQVTAIDISDDEQHAIAGYSNGYVGLWELKSGDCVKFAGTSHKSQILTIKFWKKGKLNAISCDAAGKINLIEFMKLFIATTINTRTMINGDLGVCTSIKILVPNVYIPHPTDAANVIAMTFLDKIMIFTIEPEFKLVYSIERPGWIFPEDLPYVAWKLGLCPNDNHIKGPILAVAWGKLVALYRVNALNKNEIEIAGSMKLDDCTNGIMWLSYDTIAVLSEENIYALNSKEFNFIEDKVVEQETKLKTRILNQKFIKNSDAVPISAYYNSYEAFDNAFHFLGEKGIYKGVLLDWIQVIENLKEKGEWIQLLSLCLEIYHGKRKKLFNLPFSKSDIKPYLEKVIAEYIELNFINYESKVNNSIEYCIEIDSLEYLFNISSNTEQSEYFYDIIGKYALAQEIKAIPREVFVKISEFYVKTGNLSVLESIIISLDPKTIDRDYAIEICKKFNFIDGLIFVCTNSTPLSFKKPLSYLYAQIYSQELPSAKRSLAYKIMWYAKRCFKGNSFPSGRMIHESWELSIIQTTKWLFSSDHLETLIRFNIDEMLSIIWILFEEAFPLEVLSHNQNVIPDQKQIIDELEKLFKQNTPDFHKFANFITKAITVNSLFVSKQICLKTAIYLLQLEQENYDSIDRKFVRPQDDGFLKRNSKLILKMLKNCDLDSENEIKQVLAISLKSPYDKVIAFLYELKRDFPHCLNIYLRSNTEHVRTHVFKWIVQVLKSLTEDELKEFKSAIFDNLYRLVQIDSPKTVKLTRELFQYEEIKLIQNLQKFPELQLKYLDGLVKLCQKEDLDPTHILKKYIYLMCKYRPEEVLLALKSRNDYPIDECLEICREFNVLDASAYLYEELGAIRESFDILLGFVKDKQQFLFEIVQKKEKILASYFVDLKKSIEETLNLCARNTDRLDKIDNEEHWFMLLKESLDIYAHFQDYFVLYPAFEPEIKEVIKEIVEKMSDSILFSSIMSYIIENYSNIPIKYFKETIIGVLSRLAYQKKIIRLAIDLQNRDTVQMSYKLLKLKNQGISSKDFNCSKCEEPIQSDEMMKRIDEKFLMFICGHAYHGKCIVKPICEKCDRDDFRKGDFNSKYSNKN</sequence>
<keyword evidence="4" id="KW-1185">Reference proteome</keyword>
<dbReference type="AlphaFoldDB" id="A0AAU9K265"/>
<dbReference type="Proteomes" id="UP001162131">
    <property type="component" value="Unassembled WGS sequence"/>
</dbReference>
<dbReference type="GO" id="GO:0005770">
    <property type="term" value="C:late endosome"/>
    <property type="evidence" value="ECO:0007669"/>
    <property type="project" value="TreeGrafter"/>
</dbReference>
<proteinExistence type="inferred from homology"/>
<dbReference type="InterPro" id="IPR015943">
    <property type="entry name" value="WD40/YVTN_repeat-like_dom_sf"/>
</dbReference>
<protein>
    <recommendedName>
        <fullName evidence="2">Vacuolar protein sorting-associated protein 8 central domain-containing protein</fullName>
    </recommendedName>
</protein>
<evidence type="ECO:0000313" key="4">
    <source>
        <dbReference type="Proteomes" id="UP001162131"/>
    </source>
</evidence>
<dbReference type="PANTHER" id="PTHR12616:SF8">
    <property type="entry name" value="VACUOLAR PROTEIN SORTING-ASSOCIATED PROTEIN 8 HOMOLOG"/>
    <property type="match status" value="1"/>
</dbReference>
<gene>
    <name evidence="3" type="ORF">BSTOLATCC_MIC59468</name>
</gene>
<dbReference type="InterPro" id="IPR025941">
    <property type="entry name" value="Vps8_central_dom"/>
</dbReference>
<evidence type="ECO:0000313" key="3">
    <source>
        <dbReference type="EMBL" id="CAG9333651.1"/>
    </source>
</evidence>
<dbReference type="EMBL" id="CAJZBQ010000057">
    <property type="protein sequence ID" value="CAG9333651.1"/>
    <property type="molecule type" value="Genomic_DNA"/>
</dbReference>
<dbReference type="Pfam" id="PF12816">
    <property type="entry name" value="TPR_Vps8"/>
    <property type="match status" value="1"/>
</dbReference>
<evidence type="ECO:0000259" key="2">
    <source>
        <dbReference type="Pfam" id="PF12816"/>
    </source>
</evidence>
<dbReference type="Pfam" id="PF23410">
    <property type="entry name" value="Beta-prop_VPS8"/>
    <property type="match status" value="1"/>
</dbReference>
<organism evidence="3 4">
    <name type="scientific">Blepharisma stoltei</name>
    <dbReference type="NCBI Taxonomy" id="1481888"/>
    <lineage>
        <taxon>Eukaryota</taxon>
        <taxon>Sar</taxon>
        <taxon>Alveolata</taxon>
        <taxon>Ciliophora</taxon>
        <taxon>Postciliodesmatophora</taxon>
        <taxon>Heterotrichea</taxon>
        <taxon>Heterotrichida</taxon>
        <taxon>Blepharismidae</taxon>
        <taxon>Blepharisma</taxon>
    </lineage>
</organism>
<dbReference type="InterPro" id="IPR045111">
    <property type="entry name" value="Vps41/Vps8"/>
</dbReference>
<reference evidence="3" key="1">
    <citation type="submission" date="2021-09" db="EMBL/GenBank/DDBJ databases">
        <authorList>
            <consortium name="AG Swart"/>
            <person name="Singh M."/>
            <person name="Singh A."/>
            <person name="Seah K."/>
            <person name="Emmerich C."/>
        </authorList>
    </citation>
    <scope>NUCLEOTIDE SEQUENCE</scope>
    <source>
        <strain evidence="3">ATCC30299</strain>
    </source>
</reference>
<dbReference type="PANTHER" id="PTHR12616">
    <property type="entry name" value="VACUOLAR PROTEIN SORTING VPS41"/>
    <property type="match status" value="1"/>
</dbReference>